<accession>A0ABR9JGC2</accession>
<dbReference type="EMBL" id="JADBED010000001">
    <property type="protein sequence ID" value="MBE1524980.1"/>
    <property type="molecule type" value="Genomic_DNA"/>
</dbReference>
<feature type="domain" description="BON" evidence="1">
    <location>
        <begin position="84"/>
        <end position="151"/>
    </location>
</feature>
<proteinExistence type="predicted"/>
<organism evidence="2 3">
    <name type="scientific">Nesterenkonia lutea</name>
    <dbReference type="NCBI Taxonomy" id="272919"/>
    <lineage>
        <taxon>Bacteria</taxon>
        <taxon>Bacillati</taxon>
        <taxon>Actinomycetota</taxon>
        <taxon>Actinomycetes</taxon>
        <taxon>Micrococcales</taxon>
        <taxon>Micrococcaceae</taxon>
        <taxon>Nesterenkonia</taxon>
    </lineage>
</organism>
<keyword evidence="3" id="KW-1185">Reference proteome</keyword>
<dbReference type="RefSeq" id="WP_192595914.1">
    <property type="nucleotide sequence ID" value="NZ_BAAALJ010000004.1"/>
</dbReference>
<dbReference type="PROSITE" id="PS50914">
    <property type="entry name" value="BON"/>
    <property type="match status" value="3"/>
</dbReference>
<dbReference type="SMART" id="SM00749">
    <property type="entry name" value="BON"/>
    <property type="match status" value="2"/>
</dbReference>
<dbReference type="PANTHER" id="PTHR34606:SF15">
    <property type="entry name" value="BON DOMAIN-CONTAINING PROTEIN"/>
    <property type="match status" value="1"/>
</dbReference>
<dbReference type="PANTHER" id="PTHR34606">
    <property type="entry name" value="BON DOMAIN-CONTAINING PROTEIN"/>
    <property type="match status" value="1"/>
</dbReference>
<reference evidence="2 3" key="1">
    <citation type="submission" date="2020-10" db="EMBL/GenBank/DDBJ databases">
        <title>Sequencing the genomes of 1000 actinobacteria strains.</title>
        <authorList>
            <person name="Klenk H.-P."/>
        </authorList>
    </citation>
    <scope>NUCLEOTIDE SEQUENCE [LARGE SCALE GENOMIC DNA]</scope>
    <source>
        <strain evidence="2 3">DSM 15666</strain>
    </source>
</reference>
<gene>
    <name evidence="2" type="ORF">H4W27_002098</name>
</gene>
<dbReference type="Pfam" id="PF04972">
    <property type="entry name" value="BON"/>
    <property type="match status" value="3"/>
</dbReference>
<dbReference type="Gene3D" id="3.30.1340.30">
    <property type="match status" value="3"/>
</dbReference>
<dbReference type="Proteomes" id="UP000643525">
    <property type="component" value="Unassembled WGS sequence"/>
</dbReference>
<dbReference type="InterPro" id="IPR051686">
    <property type="entry name" value="Lipoprotein_DolP"/>
</dbReference>
<sequence>MSAVAPTRTDRTLQTAILAELEWTPEVDASGISVNVLNSVVTLSGEVGDYPELFAAKRAARRVRGVSTIVEDLLVDPASGATVTEADIAREATHALAWKITVPDSVRAEVDGHSVTLAGEVGWNFQRVAAKRAVQYLPGIHSVDNQISLTARASDEAAEERIKNALLRNARVDVEHLEVTVTGTVATLTGHVQSLAEKHQAGMATWSSPYVTEIDNRLEIRSSPSTHSGEAS</sequence>
<evidence type="ECO:0000259" key="1">
    <source>
        <dbReference type="PROSITE" id="PS50914"/>
    </source>
</evidence>
<dbReference type="InterPro" id="IPR014004">
    <property type="entry name" value="Transpt-assoc_nodulatn_dom_bac"/>
</dbReference>
<name>A0ABR9JGC2_9MICC</name>
<feature type="domain" description="BON" evidence="1">
    <location>
        <begin position="154"/>
        <end position="222"/>
    </location>
</feature>
<protein>
    <submittedName>
        <fullName evidence="2">Osmotically-inducible protein OsmY</fullName>
    </submittedName>
</protein>
<feature type="domain" description="BON" evidence="1">
    <location>
        <begin position="9"/>
        <end position="77"/>
    </location>
</feature>
<evidence type="ECO:0000313" key="2">
    <source>
        <dbReference type="EMBL" id="MBE1524980.1"/>
    </source>
</evidence>
<evidence type="ECO:0000313" key="3">
    <source>
        <dbReference type="Proteomes" id="UP000643525"/>
    </source>
</evidence>
<comment type="caution">
    <text evidence="2">The sequence shown here is derived from an EMBL/GenBank/DDBJ whole genome shotgun (WGS) entry which is preliminary data.</text>
</comment>
<dbReference type="InterPro" id="IPR007055">
    <property type="entry name" value="BON_dom"/>
</dbReference>